<organism evidence="1 2">
    <name type="scientific">Iphiclides podalirius</name>
    <name type="common">scarce swallowtail</name>
    <dbReference type="NCBI Taxonomy" id="110791"/>
    <lineage>
        <taxon>Eukaryota</taxon>
        <taxon>Metazoa</taxon>
        <taxon>Ecdysozoa</taxon>
        <taxon>Arthropoda</taxon>
        <taxon>Hexapoda</taxon>
        <taxon>Insecta</taxon>
        <taxon>Pterygota</taxon>
        <taxon>Neoptera</taxon>
        <taxon>Endopterygota</taxon>
        <taxon>Lepidoptera</taxon>
        <taxon>Glossata</taxon>
        <taxon>Ditrysia</taxon>
        <taxon>Papilionoidea</taxon>
        <taxon>Papilionidae</taxon>
        <taxon>Papilioninae</taxon>
        <taxon>Iphiclides</taxon>
    </lineage>
</organism>
<accession>A0ABN8J470</accession>
<evidence type="ECO:0000313" key="2">
    <source>
        <dbReference type="Proteomes" id="UP000837857"/>
    </source>
</evidence>
<feature type="non-terminal residue" evidence="1">
    <location>
        <position position="68"/>
    </location>
</feature>
<dbReference type="Proteomes" id="UP000837857">
    <property type="component" value="Chromosome 8"/>
</dbReference>
<proteinExistence type="predicted"/>
<name>A0ABN8J470_9NEOP</name>
<keyword evidence="2" id="KW-1185">Reference proteome</keyword>
<protein>
    <submittedName>
        <fullName evidence="1">Uncharacterized protein</fullName>
    </submittedName>
</protein>
<evidence type="ECO:0000313" key="1">
    <source>
        <dbReference type="EMBL" id="CAH2075199.1"/>
    </source>
</evidence>
<sequence>MSIKSQTQVLINAELPAKVFPEYTDGSNVMSIKVEEKLMPKSKPPPASHISDIMRGNVEIEPELDNRQ</sequence>
<gene>
    <name evidence="1" type="ORF">IPOD504_LOCUS16580</name>
</gene>
<dbReference type="EMBL" id="OW152820">
    <property type="protein sequence ID" value="CAH2075199.1"/>
    <property type="molecule type" value="Genomic_DNA"/>
</dbReference>
<reference evidence="1" key="1">
    <citation type="submission" date="2022-03" db="EMBL/GenBank/DDBJ databases">
        <authorList>
            <person name="Martin H S."/>
        </authorList>
    </citation>
    <scope>NUCLEOTIDE SEQUENCE</scope>
</reference>